<dbReference type="PROSITE" id="PS51257">
    <property type="entry name" value="PROKAR_LIPOPROTEIN"/>
    <property type="match status" value="1"/>
</dbReference>
<protein>
    <recommendedName>
        <fullName evidence="4">Lipoprotein</fullName>
    </recommendedName>
</protein>
<keyword evidence="1" id="KW-0732">Signal</keyword>
<feature type="signal peptide" evidence="1">
    <location>
        <begin position="1"/>
        <end position="18"/>
    </location>
</feature>
<name>A0AB36DU44_9PAST</name>
<dbReference type="EMBL" id="JTJQ01000036">
    <property type="protein sequence ID" value="OBW99180.1"/>
    <property type="molecule type" value="Genomic_DNA"/>
</dbReference>
<dbReference type="Proteomes" id="UP000092594">
    <property type="component" value="Unassembled WGS sequence"/>
</dbReference>
<feature type="chain" id="PRO_5044258871" description="Lipoprotein" evidence="1">
    <location>
        <begin position="19"/>
        <end position="67"/>
    </location>
</feature>
<proteinExistence type="predicted"/>
<sequence length="67" mass="7885">MKYIVFIICFLLSGCYLANGSPGEMNFWVKDGKKISFEEYNVCAKKVFPSLGDRYIYLYKKRTIRLD</sequence>
<keyword evidence="3" id="KW-1185">Reference proteome</keyword>
<gene>
    <name evidence="2" type="ORF">QV05_10100</name>
</gene>
<comment type="caution">
    <text evidence="2">The sequence shown here is derived from an EMBL/GenBank/DDBJ whole genome shotgun (WGS) entry which is preliminary data.</text>
</comment>
<evidence type="ECO:0000313" key="3">
    <source>
        <dbReference type="Proteomes" id="UP000092594"/>
    </source>
</evidence>
<evidence type="ECO:0000256" key="1">
    <source>
        <dbReference type="SAM" id="SignalP"/>
    </source>
</evidence>
<organism evidence="2 3">
    <name type="scientific">Gallibacterium genomosp. 1</name>
    <dbReference type="NCBI Taxonomy" id="155515"/>
    <lineage>
        <taxon>Bacteria</taxon>
        <taxon>Pseudomonadati</taxon>
        <taxon>Pseudomonadota</taxon>
        <taxon>Gammaproteobacteria</taxon>
        <taxon>Pasteurellales</taxon>
        <taxon>Pasteurellaceae</taxon>
        <taxon>Gallibacterium</taxon>
    </lineage>
</organism>
<evidence type="ECO:0008006" key="4">
    <source>
        <dbReference type="Google" id="ProtNLM"/>
    </source>
</evidence>
<dbReference type="AlphaFoldDB" id="A0AB36DU44"/>
<evidence type="ECO:0000313" key="2">
    <source>
        <dbReference type="EMBL" id="OBW99180.1"/>
    </source>
</evidence>
<reference evidence="2 3" key="1">
    <citation type="submission" date="2014-11" db="EMBL/GenBank/DDBJ databases">
        <title>Pan-genome of Gallibacterium spp.</title>
        <authorList>
            <person name="Kudirkiene E."/>
            <person name="Bojesen A.M."/>
        </authorList>
    </citation>
    <scope>NUCLEOTIDE SEQUENCE [LARGE SCALE GENOMIC DNA]</scope>
    <source>
        <strain evidence="2 3">Gerl. 2740/89</strain>
    </source>
</reference>
<accession>A0AB36DU44</accession>